<proteinExistence type="predicted"/>
<dbReference type="AlphaFoldDB" id="A0A7X0G8S7"/>
<comment type="caution">
    <text evidence="3">The sequence shown here is derived from an EMBL/GenBank/DDBJ whole genome shotgun (WGS) entry which is preliminary data.</text>
</comment>
<dbReference type="PANTHER" id="PTHR30204">
    <property type="entry name" value="REDOX-CYCLING DRUG-SENSING TRANSCRIPTIONAL ACTIVATOR SOXR"/>
    <property type="match status" value="1"/>
</dbReference>
<dbReference type="CDD" id="cd00592">
    <property type="entry name" value="HTH_MerR-like"/>
    <property type="match status" value="1"/>
</dbReference>
<protein>
    <submittedName>
        <fullName evidence="3">DNA-binding transcriptional MerR regulator</fullName>
    </submittedName>
</protein>
<evidence type="ECO:0000313" key="4">
    <source>
        <dbReference type="Proteomes" id="UP000546324"/>
    </source>
</evidence>
<dbReference type="InterPro" id="IPR047057">
    <property type="entry name" value="MerR_fam"/>
</dbReference>
<dbReference type="GO" id="GO:0003700">
    <property type="term" value="F:DNA-binding transcription factor activity"/>
    <property type="evidence" value="ECO:0007669"/>
    <property type="project" value="InterPro"/>
</dbReference>
<keyword evidence="1 3" id="KW-0238">DNA-binding</keyword>
<dbReference type="SMART" id="SM00422">
    <property type="entry name" value="HTH_MERR"/>
    <property type="match status" value="1"/>
</dbReference>
<accession>A0A7X0G8S7</accession>
<evidence type="ECO:0000256" key="1">
    <source>
        <dbReference type="ARBA" id="ARBA00023125"/>
    </source>
</evidence>
<dbReference type="Proteomes" id="UP000546324">
    <property type="component" value="Unassembled WGS sequence"/>
</dbReference>
<dbReference type="EMBL" id="JACHMQ010000001">
    <property type="protein sequence ID" value="MBB6400406.1"/>
    <property type="molecule type" value="Genomic_DNA"/>
</dbReference>
<reference evidence="3 4" key="1">
    <citation type="submission" date="2020-08" db="EMBL/GenBank/DDBJ databases">
        <title>Sequencing the genomes of 1000 actinobacteria strains.</title>
        <authorList>
            <person name="Klenk H.-P."/>
        </authorList>
    </citation>
    <scope>NUCLEOTIDE SEQUENCE [LARGE SCALE GENOMIC DNA]</scope>
    <source>
        <strain evidence="3 4">DSM 43675</strain>
    </source>
</reference>
<name>A0A7X0G8S7_9ACTN</name>
<feature type="domain" description="HTH merR-type" evidence="2">
    <location>
        <begin position="6"/>
        <end position="74"/>
    </location>
</feature>
<evidence type="ECO:0000259" key="2">
    <source>
        <dbReference type="PROSITE" id="PS50937"/>
    </source>
</evidence>
<dbReference type="InterPro" id="IPR000551">
    <property type="entry name" value="MerR-type_HTH_dom"/>
</dbReference>
<dbReference type="PROSITE" id="PS50937">
    <property type="entry name" value="HTH_MERR_2"/>
    <property type="match status" value="1"/>
</dbReference>
<gene>
    <name evidence="3" type="ORF">BKA00_007320</name>
</gene>
<organism evidence="3 4">
    <name type="scientific">Actinomadura coerulea</name>
    <dbReference type="NCBI Taxonomy" id="46159"/>
    <lineage>
        <taxon>Bacteria</taxon>
        <taxon>Bacillati</taxon>
        <taxon>Actinomycetota</taxon>
        <taxon>Actinomycetes</taxon>
        <taxon>Streptosporangiales</taxon>
        <taxon>Thermomonosporaceae</taxon>
        <taxon>Actinomadura</taxon>
    </lineage>
</organism>
<dbReference type="SUPFAM" id="SSF46955">
    <property type="entry name" value="Putative DNA-binding domain"/>
    <property type="match status" value="1"/>
</dbReference>
<dbReference type="Pfam" id="PF13411">
    <property type="entry name" value="MerR_1"/>
    <property type="match status" value="1"/>
</dbReference>
<dbReference type="PANTHER" id="PTHR30204:SF93">
    <property type="entry name" value="HTH MERR-TYPE DOMAIN-CONTAINING PROTEIN"/>
    <property type="match status" value="1"/>
</dbReference>
<dbReference type="PRINTS" id="PR00040">
    <property type="entry name" value="HTHMERR"/>
</dbReference>
<dbReference type="InterPro" id="IPR009061">
    <property type="entry name" value="DNA-bd_dom_put_sf"/>
</dbReference>
<keyword evidence="4" id="KW-1185">Reference proteome</keyword>
<dbReference type="RefSeq" id="WP_185032901.1">
    <property type="nucleotide sequence ID" value="NZ_JACHMQ010000001.1"/>
</dbReference>
<evidence type="ECO:0000313" key="3">
    <source>
        <dbReference type="EMBL" id="MBB6400406.1"/>
    </source>
</evidence>
<dbReference type="GO" id="GO:0003677">
    <property type="term" value="F:DNA binding"/>
    <property type="evidence" value="ECO:0007669"/>
    <property type="project" value="UniProtKB-KW"/>
</dbReference>
<sequence>MDGEATYSIGELARSAGVTVKAVRFYTERGIVPARRTAAGHRRYGPDAVARLGLVRTLRELGIDLATVQKIVEREVPAADAAAAHAEAVAVQMRTLRLRHAVLTVAARRGSDPEEMELMHRLARLSAAERDDLVADFLGSSFGSPDTGPMSRVLHRSLAPELPDDPTSEQLAAWVELAELSRDPGFRSLMRGLFDDHATEAARRTGPPRKHAVARVAETVRPLLAAGVAPGSPQGSRAVAEVVAAYAEFQDQPDTPALRARLAAYLAAANDPRRERYLHLLSIVNDWSPPGHPRRELDWFLSALTAS</sequence>
<dbReference type="Gene3D" id="1.10.1660.10">
    <property type="match status" value="1"/>
</dbReference>